<keyword evidence="3" id="KW-0067">ATP-binding</keyword>
<gene>
    <name evidence="8" type="ORF">HKI87_06g43870</name>
</gene>
<dbReference type="FunFam" id="3.40.50.300:FF:000011">
    <property type="entry name" value="Putative ABC transporter ATP-binding component"/>
    <property type="match status" value="1"/>
</dbReference>
<dbReference type="Gene3D" id="3.40.50.300">
    <property type="entry name" value="P-loop containing nucleotide triphosphate hydrolases"/>
    <property type="match status" value="2"/>
</dbReference>
<evidence type="ECO:0000256" key="6">
    <source>
        <dbReference type="SAM" id="MobiDB-lite"/>
    </source>
</evidence>
<reference evidence="8 9" key="1">
    <citation type="submission" date="2024-03" db="EMBL/GenBank/DDBJ databases">
        <title>Complete genome sequence of the green alga Chloropicon roscoffensis RCC1871.</title>
        <authorList>
            <person name="Lemieux C."/>
            <person name="Pombert J.-F."/>
            <person name="Otis C."/>
            <person name="Turmel M."/>
        </authorList>
    </citation>
    <scope>NUCLEOTIDE SEQUENCE [LARGE SCALE GENOMIC DNA]</scope>
    <source>
        <strain evidence="8 9">RCC1871</strain>
    </source>
</reference>
<feature type="domain" description="ABC transporter" evidence="7">
    <location>
        <begin position="428"/>
        <end position="644"/>
    </location>
</feature>
<feature type="region of interest" description="Disordered" evidence="6">
    <location>
        <begin position="674"/>
        <end position="697"/>
    </location>
</feature>
<organism evidence="8 9">
    <name type="scientific">Chloropicon roscoffensis</name>
    <dbReference type="NCBI Taxonomy" id="1461544"/>
    <lineage>
        <taxon>Eukaryota</taxon>
        <taxon>Viridiplantae</taxon>
        <taxon>Chlorophyta</taxon>
        <taxon>Chloropicophyceae</taxon>
        <taxon>Chloropicales</taxon>
        <taxon>Chloropicaceae</taxon>
        <taxon>Chloropicon</taxon>
    </lineage>
</organism>
<dbReference type="GO" id="GO:0016887">
    <property type="term" value="F:ATP hydrolysis activity"/>
    <property type="evidence" value="ECO:0007669"/>
    <property type="project" value="InterPro"/>
</dbReference>
<dbReference type="Pfam" id="PF00005">
    <property type="entry name" value="ABC_tran"/>
    <property type="match status" value="2"/>
</dbReference>
<dbReference type="Pfam" id="PF12848">
    <property type="entry name" value="ABC_tran_Xtn"/>
    <property type="match status" value="1"/>
</dbReference>
<dbReference type="InterPro" id="IPR017871">
    <property type="entry name" value="ABC_transporter-like_CS"/>
</dbReference>
<dbReference type="SUPFAM" id="SSF52540">
    <property type="entry name" value="P-loop containing nucleoside triphosphate hydrolases"/>
    <property type="match status" value="2"/>
</dbReference>
<feature type="compositionally biased region" description="Basic residues" evidence="6">
    <location>
        <begin position="685"/>
        <end position="697"/>
    </location>
</feature>
<proteinExistence type="inferred from homology"/>
<evidence type="ECO:0000313" key="9">
    <source>
        <dbReference type="Proteomes" id="UP001472866"/>
    </source>
</evidence>
<dbReference type="PANTHER" id="PTHR42855:SF1">
    <property type="entry name" value="ABC TRANSPORTER DOMAIN-CONTAINING PROTEIN"/>
    <property type="match status" value="1"/>
</dbReference>
<dbReference type="PROSITE" id="PS50893">
    <property type="entry name" value="ABC_TRANSPORTER_2"/>
    <property type="match status" value="2"/>
</dbReference>
<evidence type="ECO:0000256" key="3">
    <source>
        <dbReference type="ARBA" id="ARBA00022840"/>
    </source>
</evidence>
<keyword evidence="5" id="KW-0175">Coiled coil</keyword>
<dbReference type="PANTHER" id="PTHR42855">
    <property type="entry name" value="ABC TRANSPORTER ATP-BINDING SUBUNIT"/>
    <property type="match status" value="1"/>
</dbReference>
<dbReference type="CDD" id="cd03221">
    <property type="entry name" value="ABCF_EF-3"/>
    <property type="match status" value="2"/>
</dbReference>
<dbReference type="SMART" id="SM00382">
    <property type="entry name" value="AAA"/>
    <property type="match status" value="2"/>
</dbReference>
<dbReference type="InterPro" id="IPR032781">
    <property type="entry name" value="ABC_tran_Xtn"/>
</dbReference>
<dbReference type="EMBL" id="CP151506">
    <property type="protein sequence ID" value="WZN62843.1"/>
    <property type="molecule type" value="Genomic_DNA"/>
</dbReference>
<feature type="coiled-coil region" evidence="5">
    <location>
        <begin position="347"/>
        <end position="381"/>
    </location>
</feature>
<evidence type="ECO:0000313" key="8">
    <source>
        <dbReference type="EMBL" id="WZN62843.1"/>
    </source>
</evidence>
<evidence type="ECO:0000256" key="1">
    <source>
        <dbReference type="ARBA" id="ARBA00022737"/>
    </source>
</evidence>
<keyword evidence="9" id="KW-1185">Reference proteome</keyword>
<evidence type="ECO:0000256" key="4">
    <source>
        <dbReference type="ARBA" id="ARBA00061344"/>
    </source>
</evidence>
<comment type="similarity">
    <text evidence="4">Belongs to the ABC transporter superfamily. ABCF family. EF3 (TC 3.A.1.121) subfamily.</text>
</comment>
<dbReference type="GO" id="GO:0003676">
    <property type="term" value="F:nucleic acid binding"/>
    <property type="evidence" value="ECO:0007669"/>
    <property type="project" value="UniProtKB-ARBA"/>
</dbReference>
<feature type="coiled-coil region" evidence="5">
    <location>
        <begin position="190"/>
        <end position="224"/>
    </location>
</feature>
<evidence type="ECO:0000256" key="5">
    <source>
        <dbReference type="SAM" id="Coils"/>
    </source>
</evidence>
<dbReference type="PROSITE" id="PS00211">
    <property type="entry name" value="ABC_TRANSPORTER_1"/>
    <property type="match status" value="2"/>
</dbReference>
<dbReference type="GO" id="GO:0005524">
    <property type="term" value="F:ATP binding"/>
    <property type="evidence" value="ECO:0007669"/>
    <property type="project" value="UniProtKB-KW"/>
</dbReference>
<evidence type="ECO:0000259" key="7">
    <source>
        <dbReference type="PROSITE" id="PS50893"/>
    </source>
</evidence>
<dbReference type="FunFam" id="3.40.50.300:FF:000309">
    <property type="entry name" value="ABC transporter ATP-binding protein"/>
    <property type="match status" value="1"/>
</dbReference>
<keyword evidence="1" id="KW-0677">Repeat</keyword>
<feature type="domain" description="ABC transporter" evidence="7">
    <location>
        <begin position="99"/>
        <end position="359"/>
    </location>
</feature>
<accession>A0AAX4P9L5</accession>
<evidence type="ECO:0000256" key="2">
    <source>
        <dbReference type="ARBA" id="ARBA00022741"/>
    </source>
</evidence>
<dbReference type="InterPro" id="IPR003439">
    <property type="entry name" value="ABC_transporter-like_ATP-bd"/>
</dbReference>
<dbReference type="Proteomes" id="UP001472866">
    <property type="component" value="Chromosome 06"/>
</dbReference>
<protein>
    <submittedName>
        <fullName evidence="8">F family ABC transporter</fullName>
    </submittedName>
</protein>
<dbReference type="InterPro" id="IPR027417">
    <property type="entry name" value="P-loop_NTPase"/>
</dbReference>
<dbReference type="InterPro" id="IPR051309">
    <property type="entry name" value="ABCF_ATPase"/>
</dbReference>
<keyword evidence="2" id="KW-0547">Nucleotide-binding</keyword>
<name>A0AAX4P9L5_9CHLO</name>
<feature type="region of interest" description="Disordered" evidence="6">
    <location>
        <begin position="1"/>
        <end position="20"/>
    </location>
</feature>
<dbReference type="InterPro" id="IPR003593">
    <property type="entry name" value="AAA+_ATPase"/>
</dbReference>
<sequence length="697" mass="76558">MRVAGSRAGSGLAGRAAPPRGARRVPFVVAAGPTARGNVGLATTTTTNRGASAACSARGGAWRPPRAVSQEVETKAEAEQAAGSSDILTGTTVGGTSGLKMEGITKSFKANSLLNGVSWEVKKGERVGLVGVNGAGKSTLLKIITGEVEPDEGEVFVAKRNMKVAYLTQEFEVDQDSTVMEEFLSVYSDQVKVQKEIERVQVELEESTDDMERMGDLIDELNKLQAEAESFLDIGTLDKAIDQMMPKLGFKEEDKDKVVSSFSGGWQMRVSLGKIILREPDILLLDEPTNHLDLATISWLEGYLKEQDIPMVVVSHDREFLDQLSTKIVELERGKAKSYKGNYTEYVEQKEKENMQQRIAYDRQQKEVKRLEEMVSRLQGGGQAGRAQSALKELEKIKDPETYVLKPFEAKSRTFNFPATERCGEVVLRINNLTHGYEGKTLFDKAKLQLERGERLAILGPNGAGKSTLLRLVLGQEEPSGGGEATLGSHNIIPNYFVQNQAEDLDPNLTALETLIDAAPDAKINDLKALLGKMMFTGEAMNRKAGVLSGGEKARLALAKFMTTPASLLVLDEPTNHLDIPSKEMLEQACQNFEGAIVAVSHDRYFLRKITTRVLEIKDGNFVNYDGDYGVFLEKNAEAAEVEGMREEKIKAQEKKMTKAKSKISKAEKKLAKKQKAKQFASGQKGKKASKNSKRWG</sequence>
<dbReference type="AlphaFoldDB" id="A0AAX4P9L5"/>